<dbReference type="GO" id="GO:0016020">
    <property type="term" value="C:membrane"/>
    <property type="evidence" value="ECO:0007669"/>
    <property type="project" value="UniProtKB-SubCell"/>
</dbReference>
<accession>A0A1S1R2Z0</accession>
<dbReference type="PIRSF" id="PIRSF002854">
    <property type="entry name" value="MetQ"/>
    <property type="match status" value="1"/>
</dbReference>
<keyword evidence="2 8" id="KW-0732">Signal</keyword>
<dbReference type="CDD" id="cd13597">
    <property type="entry name" value="PBP2_lipoprotein_Tp32"/>
    <property type="match status" value="1"/>
</dbReference>
<evidence type="ECO:0000256" key="7">
    <source>
        <dbReference type="PIRSR" id="PIRSR002854-1"/>
    </source>
</evidence>
<dbReference type="PROSITE" id="PS51257">
    <property type="entry name" value="PROKAR_LIPOPROTEIN"/>
    <property type="match status" value="1"/>
</dbReference>
<feature type="chain" id="PRO_5010320217" description="Lipoprotein" evidence="8">
    <location>
        <begin position="22"/>
        <end position="277"/>
    </location>
</feature>
<keyword evidence="10" id="KW-1185">Reference proteome</keyword>
<evidence type="ECO:0000256" key="2">
    <source>
        <dbReference type="ARBA" id="ARBA00022729"/>
    </source>
</evidence>
<dbReference type="RefSeq" id="WP_071083409.1">
    <property type="nucleotide sequence ID" value="NZ_MBLM01000080.1"/>
</dbReference>
<reference evidence="10" key="1">
    <citation type="submission" date="2016-07" db="EMBL/GenBank/DDBJ databases">
        <title>Sequence Frankia sp. strain CcI1.17.</title>
        <authorList>
            <person name="Ghodhbane-Gtari F."/>
            <person name="Swanson E."/>
            <person name="Gueddou A."/>
            <person name="Morris K."/>
            <person name="Hezbri K."/>
            <person name="Ktari A."/>
            <person name="Nouioui I."/>
            <person name="Abebe-Akele F."/>
            <person name="Simpson S."/>
            <person name="Thomas K."/>
            <person name="Gtari M."/>
            <person name="Tisa L.S."/>
            <person name="Hurst S."/>
        </authorList>
    </citation>
    <scope>NUCLEOTIDE SEQUENCE [LARGE SCALE GENOMIC DNA]</scope>
    <source>
        <strain evidence="10">Cc1.17</strain>
    </source>
</reference>
<dbReference type="InterPro" id="IPR004872">
    <property type="entry name" value="Lipoprotein_NlpA"/>
</dbReference>
<keyword evidence="3" id="KW-0472">Membrane</keyword>
<evidence type="ECO:0000256" key="8">
    <source>
        <dbReference type="SAM" id="SignalP"/>
    </source>
</evidence>
<keyword evidence="4" id="KW-0564">Palmitate</keyword>
<feature type="lipid moiety-binding region" description="S-diacylglycerol cysteine" evidence="7">
    <location>
        <position position="22"/>
    </location>
</feature>
<evidence type="ECO:0000256" key="4">
    <source>
        <dbReference type="ARBA" id="ARBA00023139"/>
    </source>
</evidence>
<evidence type="ECO:0000256" key="1">
    <source>
        <dbReference type="ARBA" id="ARBA00004635"/>
    </source>
</evidence>
<dbReference type="Proteomes" id="UP000179627">
    <property type="component" value="Unassembled WGS sequence"/>
</dbReference>
<evidence type="ECO:0000313" key="9">
    <source>
        <dbReference type="EMBL" id="OHV40287.1"/>
    </source>
</evidence>
<dbReference type="Gene3D" id="3.40.190.10">
    <property type="entry name" value="Periplasmic binding protein-like II"/>
    <property type="match status" value="2"/>
</dbReference>
<dbReference type="PANTHER" id="PTHR30429">
    <property type="entry name" value="D-METHIONINE-BINDING LIPOPROTEIN METQ"/>
    <property type="match status" value="1"/>
</dbReference>
<dbReference type="AlphaFoldDB" id="A0A1S1R2Z0"/>
<feature type="signal peptide" evidence="8">
    <location>
        <begin position="1"/>
        <end position="21"/>
    </location>
</feature>
<dbReference type="OrthoDB" id="9812878at2"/>
<evidence type="ECO:0000256" key="5">
    <source>
        <dbReference type="ARBA" id="ARBA00023288"/>
    </source>
</evidence>
<dbReference type="PANTHER" id="PTHR30429:SF0">
    <property type="entry name" value="METHIONINE-BINDING LIPOPROTEIN METQ"/>
    <property type="match status" value="1"/>
</dbReference>
<dbReference type="Pfam" id="PF03180">
    <property type="entry name" value="Lipoprotein_9"/>
    <property type="match status" value="1"/>
</dbReference>
<evidence type="ECO:0000256" key="6">
    <source>
        <dbReference type="PIRNR" id="PIRNR002854"/>
    </source>
</evidence>
<evidence type="ECO:0000313" key="10">
    <source>
        <dbReference type="Proteomes" id="UP000179627"/>
    </source>
</evidence>
<comment type="similarity">
    <text evidence="6">Belongs to the nlpA lipoprotein family.</text>
</comment>
<dbReference type="EMBL" id="MBLM01000080">
    <property type="protein sequence ID" value="OHV40287.1"/>
    <property type="molecule type" value="Genomic_DNA"/>
</dbReference>
<name>A0A1S1R2Z0_9ACTN</name>
<sequence>MRRRFLPIAVSVLSAALTLGACSNSDDGGAGGGSGSQPIRIGASPTPHAEILQFVQDELATEAGLKLDIVEYTDYIQPNVALSEGDLDANYFQHLPYYEVQVAERDYDFGHFPGIHIEPYAAYSDSVDDVADLPDGARVGITNDPSNQARALDLLVEADLITLDDTGEEDPTILDVADNPRNLEFVETDPEQLPRSLQDFDLAIINGNYALEGGLNPAADSLLIESGENNPYANFVAVRAEDVDDPRLVKLNELLHSAEVRTFITTRWPKGEVLPAF</sequence>
<proteinExistence type="inferred from homology"/>
<comment type="caution">
    <text evidence="9">The sequence shown here is derived from an EMBL/GenBank/DDBJ whole genome shotgun (WGS) entry which is preliminary data.</text>
</comment>
<dbReference type="SUPFAM" id="SSF53850">
    <property type="entry name" value="Periplasmic binding protein-like II"/>
    <property type="match status" value="1"/>
</dbReference>
<comment type="subcellular location">
    <subcellularLocation>
        <location evidence="1">Membrane</location>
        <topology evidence="1">Lipid-anchor</topology>
    </subcellularLocation>
</comment>
<organism evidence="9 10">
    <name type="scientific">Parafrankia colletiae</name>
    <dbReference type="NCBI Taxonomy" id="573497"/>
    <lineage>
        <taxon>Bacteria</taxon>
        <taxon>Bacillati</taxon>
        <taxon>Actinomycetota</taxon>
        <taxon>Actinomycetes</taxon>
        <taxon>Frankiales</taxon>
        <taxon>Frankiaceae</taxon>
        <taxon>Parafrankia</taxon>
    </lineage>
</organism>
<gene>
    <name evidence="9" type="ORF">CC117_14090</name>
</gene>
<evidence type="ECO:0000256" key="3">
    <source>
        <dbReference type="ARBA" id="ARBA00023136"/>
    </source>
</evidence>
<protein>
    <recommendedName>
        <fullName evidence="6">Lipoprotein</fullName>
    </recommendedName>
</protein>
<keyword evidence="5 6" id="KW-0449">Lipoprotein</keyword>